<keyword evidence="2" id="KW-1185">Reference proteome</keyword>
<proteinExistence type="predicted"/>
<dbReference type="InterPro" id="IPR027417">
    <property type="entry name" value="P-loop_NTPase"/>
</dbReference>
<dbReference type="InterPro" id="IPR006549">
    <property type="entry name" value="HAD-SF_hydro_IIIA"/>
</dbReference>
<organism evidence="1 2">
    <name type="scientific">Mucor lusitanicus CBS 277.49</name>
    <dbReference type="NCBI Taxonomy" id="747725"/>
    <lineage>
        <taxon>Eukaryota</taxon>
        <taxon>Fungi</taxon>
        <taxon>Fungi incertae sedis</taxon>
        <taxon>Mucoromycota</taxon>
        <taxon>Mucoromycotina</taxon>
        <taxon>Mucoromycetes</taxon>
        <taxon>Mucorales</taxon>
        <taxon>Mucorineae</taxon>
        <taxon>Mucoraceae</taxon>
        <taxon>Mucor</taxon>
    </lineage>
</organism>
<dbReference type="GO" id="GO:0046404">
    <property type="term" value="F:ATP-dependent polydeoxyribonucleotide 5'-hydroxyl-kinase activity"/>
    <property type="evidence" value="ECO:0007669"/>
    <property type="project" value="TreeGrafter"/>
</dbReference>
<dbReference type="InterPro" id="IPR013954">
    <property type="entry name" value="PNK3P"/>
</dbReference>
<sequence length="386" mass="44232">MSPKKSSLKWINALDSVLIAKPSVKETARSKIAAFDLDGTLIATKSGRVFAKDEHDWKWWDSVVPRRIEALHGEGFKIVIFSNQNGLNNDNKIKGFQRKIESILRQVDSPVLVMAAMKKDKYRKPMTGMWEWLEHNNDDVSIDKSQSFYVGDAAGRADGWKPKYKKDHSCGDRKFADNINIAFHTPEEFFLKEAKADFQWRGFNAKEHIASSLPLHTPESTPLAKEAESEVIVCVGYPASGKSSFVKKHLVPKGYEYVNQDTLKTRDKCIAACQTALNQKKSVVIDNTNPDRATRALYIKLAQNANVPIRCFYFGDNEELSQHNNYYRAVHKPEEKRDVLSSIAFRTFKSKLQEPATVEGFEEVKRINFVFDGPDNEREAWQRWWH</sequence>
<protein>
    <submittedName>
        <fullName evidence="1">Uncharacterized protein</fullName>
    </submittedName>
</protein>
<dbReference type="Gene3D" id="3.40.50.300">
    <property type="entry name" value="P-loop containing nucleotide triphosphate hydrolases"/>
    <property type="match status" value="1"/>
</dbReference>
<dbReference type="Gene3D" id="3.40.50.1000">
    <property type="entry name" value="HAD superfamily/HAD-like"/>
    <property type="match status" value="1"/>
</dbReference>
<dbReference type="InterPro" id="IPR023214">
    <property type="entry name" value="HAD_sf"/>
</dbReference>
<dbReference type="GO" id="GO:0003690">
    <property type="term" value="F:double-stranded DNA binding"/>
    <property type="evidence" value="ECO:0007669"/>
    <property type="project" value="TreeGrafter"/>
</dbReference>
<evidence type="ECO:0000313" key="1">
    <source>
        <dbReference type="EMBL" id="OAD05125.1"/>
    </source>
</evidence>
<dbReference type="PANTHER" id="PTHR12083:SF9">
    <property type="entry name" value="BIFUNCTIONAL POLYNUCLEOTIDE PHOSPHATASE_KINASE"/>
    <property type="match status" value="1"/>
</dbReference>
<dbReference type="GO" id="GO:0006281">
    <property type="term" value="P:DNA repair"/>
    <property type="evidence" value="ECO:0007669"/>
    <property type="project" value="TreeGrafter"/>
</dbReference>
<evidence type="ECO:0000313" key="2">
    <source>
        <dbReference type="Proteomes" id="UP000077051"/>
    </source>
</evidence>
<dbReference type="InterPro" id="IPR036412">
    <property type="entry name" value="HAD-like_sf"/>
</dbReference>
<dbReference type="Pfam" id="PF08645">
    <property type="entry name" value="PNK3P"/>
    <property type="match status" value="1"/>
</dbReference>
<dbReference type="GO" id="GO:0046403">
    <property type="term" value="F:polynucleotide 3'-phosphatase activity"/>
    <property type="evidence" value="ECO:0007669"/>
    <property type="project" value="TreeGrafter"/>
</dbReference>
<dbReference type="VEuPathDB" id="FungiDB:MUCCIDRAFT_108973"/>
<dbReference type="FunFam" id="3.40.50.300:FF:000737">
    <property type="entry name" value="Bifunctional polynucleotide phosphatase/kinase"/>
    <property type="match status" value="1"/>
</dbReference>
<dbReference type="EMBL" id="AMYB01000003">
    <property type="protein sequence ID" value="OAD05125.1"/>
    <property type="molecule type" value="Genomic_DNA"/>
</dbReference>
<dbReference type="PANTHER" id="PTHR12083">
    <property type="entry name" value="BIFUNCTIONAL POLYNUCLEOTIDE PHOSPHATASE/KINASE"/>
    <property type="match status" value="1"/>
</dbReference>
<dbReference type="STRING" id="747725.A0A162MT38"/>
<accession>A0A162MT38</accession>
<dbReference type="SUPFAM" id="SSF56784">
    <property type="entry name" value="HAD-like"/>
    <property type="match status" value="1"/>
</dbReference>
<dbReference type="Proteomes" id="UP000077051">
    <property type="component" value="Unassembled WGS sequence"/>
</dbReference>
<name>A0A162MT38_MUCCL</name>
<dbReference type="CDD" id="cd01625">
    <property type="entry name" value="HAD_PNP"/>
    <property type="match status" value="1"/>
</dbReference>
<dbReference type="NCBIfam" id="TIGR01664">
    <property type="entry name" value="DNA-3'-Pase"/>
    <property type="match status" value="1"/>
</dbReference>
<dbReference type="AlphaFoldDB" id="A0A162MT38"/>
<dbReference type="SUPFAM" id="SSF52540">
    <property type="entry name" value="P-loop containing nucleoside triphosphate hydrolases"/>
    <property type="match status" value="1"/>
</dbReference>
<dbReference type="OrthoDB" id="19045at2759"/>
<gene>
    <name evidence="1" type="ORF">MUCCIDRAFT_108973</name>
</gene>
<dbReference type="NCBIfam" id="TIGR01662">
    <property type="entry name" value="HAD-SF-IIIA"/>
    <property type="match status" value="1"/>
</dbReference>
<dbReference type="Pfam" id="PF13671">
    <property type="entry name" value="AAA_33"/>
    <property type="match status" value="1"/>
</dbReference>
<reference evidence="1 2" key="1">
    <citation type="submission" date="2015-06" db="EMBL/GenBank/DDBJ databases">
        <title>Expansion of signal transduction pathways in fungi by whole-genome duplication.</title>
        <authorList>
            <consortium name="DOE Joint Genome Institute"/>
            <person name="Corrochano L.M."/>
            <person name="Kuo A."/>
            <person name="Marcet-Houben M."/>
            <person name="Polaino S."/>
            <person name="Salamov A."/>
            <person name="Villalobos J.M."/>
            <person name="Alvarez M.I."/>
            <person name="Avalos J."/>
            <person name="Benito E.P."/>
            <person name="Benoit I."/>
            <person name="Burger G."/>
            <person name="Camino L.P."/>
            <person name="Canovas D."/>
            <person name="Cerda-Olmedo E."/>
            <person name="Cheng J.-F."/>
            <person name="Dominguez A."/>
            <person name="Elias M."/>
            <person name="Eslava A.P."/>
            <person name="Glaser F."/>
            <person name="Grimwood J."/>
            <person name="Gutierrez G."/>
            <person name="Heitman J."/>
            <person name="Henrissat B."/>
            <person name="Iturriaga E.A."/>
            <person name="Lang B.F."/>
            <person name="Lavin J.L."/>
            <person name="Lee S."/>
            <person name="Li W."/>
            <person name="Lindquist E."/>
            <person name="Lopez-Garcia S."/>
            <person name="Luque E.M."/>
            <person name="Marcos A.T."/>
            <person name="Martin J."/>
            <person name="Mccluskey K."/>
            <person name="Medina H.R."/>
            <person name="Miralles-Duran A."/>
            <person name="Miyazaki A."/>
            <person name="Munoz-Torres E."/>
            <person name="Oguiza J.A."/>
            <person name="Ohm R."/>
            <person name="Olmedo M."/>
            <person name="Orejas M."/>
            <person name="Ortiz-Castellanos L."/>
            <person name="Pisabarro A.G."/>
            <person name="Rodriguez-Romero J."/>
            <person name="Ruiz-Herrera J."/>
            <person name="Ruiz-Vazquez R."/>
            <person name="Sanz C."/>
            <person name="Schackwitz W."/>
            <person name="Schmutz J."/>
            <person name="Shahriari M."/>
            <person name="Shelest E."/>
            <person name="Silva-Franco F."/>
            <person name="Soanes D."/>
            <person name="Syed K."/>
            <person name="Tagua V.G."/>
            <person name="Talbot N.J."/>
            <person name="Thon M."/>
            <person name="De Vries R.P."/>
            <person name="Wiebenga A."/>
            <person name="Yadav J.S."/>
            <person name="Braun E.L."/>
            <person name="Baker S."/>
            <person name="Garre V."/>
            <person name="Horwitz B."/>
            <person name="Torres-Martinez S."/>
            <person name="Idnurm A."/>
            <person name="Herrera-Estrella A."/>
            <person name="Gabaldon T."/>
            <person name="Grigoriev I.V."/>
        </authorList>
    </citation>
    <scope>NUCLEOTIDE SEQUENCE [LARGE SCALE GENOMIC DNA]</scope>
    <source>
        <strain evidence="1 2">CBS 277.49</strain>
    </source>
</reference>
<dbReference type="FunFam" id="3.40.50.1000:FF:000078">
    <property type="entry name" value="Bifunctional polynucleotide phosphatase/kinase"/>
    <property type="match status" value="1"/>
</dbReference>
<comment type="caution">
    <text evidence="1">The sequence shown here is derived from an EMBL/GenBank/DDBJ whole genome shotgun (WGS) entry which is preliminary data.</text>
</comment>
<dbReference type="InterPro" id="IPR006551">
    <property type="entry name" value="Polynucleotide_phosphatase"/>
</dbReference>